<reference evidence="4" key="1">
    <citation type="submission" date="2021-12" db="EMBL/GenBank/DDBJ databases">
        <authorList>
            <person name="Rodrigo-Torres L."/>
            <person name="Arahal R. D."/>
            <person name="Lucena T."/>
        </authorList>
    </citation>
    <scope>NUCLEOTIDE SEQUENCE</scope>
    <source>
        <strain evidence="4">CECT 8419</strain>
    </source>
</reference>
<organism evidence="4 5">
    <name type="scientific">Neolewinella maritima</name>
    <dbReference type="NCBI Taxonomy" id="1383882"/>
    <lineage>
        <taxon>Bacteria</taxon>
        <taxon>Pseudomonadati</taxon>
        <taxon>Bacteroidota</taxon>
        <taxon>Saprospiria</taxon>
        <taxon>Saprospirales</taxon>
        <taxon>Lewinellaceae</taxon>
        <taxon>Neolewinella</taxon>
    </lineage>
</organism>
<dbReference type="InterPro" id="IPR025403">
    <property type="entry name" value="TgpA-like_C"/>
</dbReference>
<feature type="transmembrane region" description="Helical" evidence="1">
    <location>
        <begin position="67"/>
        <end position="87"/>
    </location>
</feature>
<feature type="domain" description="Protein-glutamine gamma-glutamyltransferase-like C-terminal" evidence="3">
    <location>
        <begin position="141"/>
        <end position="206"/>
    </location>
</feature>
<evidence type="ECO:0000313" key="4">
    <source>
        <dbReference type="EMBL" id="CAH1001351.1"/>
    </source>
</evidence>
<keyword evidence="2" id="KW-0732">Signal</keyword>
<name>A0ABM9B2C3_9BACT</name>
<keyword evidence="1" id="KW-1133">Transmembrane helix</keyword>
<evidence type="ECO:0000256" key="2">
    <source>
        <dbReference type="SAM" id="SignalP"/>
    </source>
</evidence>
<keyword evidence="1" id="KW-0472">Membrane</keyword>
<evidence type="ECO:0000259" key="3">
    <source>
        <dbReference type="Pfam" id="PF13559"/>
    </source>
</evidence>
<evidence type="ECO:0000256" key="1">
    <source>
        <dbReference type="SAM" id="Phobius"/>
    </source>
</evidence>
<feature type="signal peptide" evidence="2">
    <location>
        <begin position="1"/>
        <end position="19"/>
    </location>
</feature>
<keyword evidence="1" id="KW-0812">Transmembrane</keyword>
<comment type="caution">
    <text evidence="4">The sequence shown here is derived from an EMBL/GenBank/DDBJ whole genome shotgun (WGS) entry which is preliminary data.</text>
</comment>
<dbReference type="EMBL" id="CAKLPZ010000002">
    <property type="protein sequence ID" value="CAH1001351.1"/>
    <property type="molecule type" value="Genomic_DNA"/>
</dbReference>
<keyword evidence="5" id="KW-1185">Reference proteome</keyword>
<dbReference type="Pfam" id="PF13559">
    <property type="entry name" value="DUF4129"/>
    <property type="match status" value="1"/>
</dbReference>
<dbReference type="Proteomes" id="UP000837803">
    <property type="component" value="Unassembled WGS sequence"/>
</dbReference>
<proteinExistence type="predicted"/>
<evidence type="ECO:0000313" key="5">
    <source>
        <dbReference type="Proteomes" id="UP000837803"/>
    </source>
</evidence>
<accession>A0ABM9B2C3</accession>
<feature type="chain" id="PRO_5045744890" description="Protein-glutamine gamma-glutamyltransferase-like C-terminal domain-containing protein" evidence="2">
    <location>
        <begin position="20"/>
        <end position="225"/>
    </location>
</feature>
<gene>
    <name evidence="4" type="ORF">LEM8419_02252</name>
</gene>
<sequence length="225" mass="25771">MRLLLPLLLLFYAPLGAQGGDGSDLFPATRHQELREELTYEPEEEVVEEPAAPVRFDFDLSSFRSPLVVGIALALVLGLGFLIYRILGDLAVKRRQQATPPTTGVTVQEIVEEELMQQGVSLSMLERAEAAGQYDIAVRLRYIDALKSLQDAGLIRYRRDYSNRDYREQLADHPLRTDFVRVVEAYERYWYGRYAIDRLSYRLVERDFRTLSEQIAVPTTTASHD</sequence>
<protein>
    <recommendedName>
        <fullName evidence="3">Protein-glutamine gamma-glutamyltransferase-like C-terminal domain-containing protein</fullName>
    </recommendedName>
</protein>
<dbReference type="RefSeq" id="WP_238751198.1">
    <property type="nucleotide sequence ID" value="NZ_CAKLPZ010000002.1"/>
</dbReference>